<reference evidence="2" key="1">
    <citation type="submission" date="2014-09" db="EMBL/GenBank/DDBJ databases">
        <authorList>
            <person name="Magalhaes I.L.F."/>
            <person name="Oliveira U."/>
            <person name="Santos F.R."/>
            <person name="Vidigal T.H.D.A."/>
            <person name="Brescovit A.D."/>
            <person name="Santos A.J."/>
        </authorList>
    </citation>
    <scope>NUCLEOTIDE SEQUENCE</scope>
    <source>
        <tissue evidence="2">Shoot tissue taken approximately 20 cm above the soil surface</tissue>
    </source>
</reference>
<feature type="region of interest" description="Disordered" evidence="1">
    <location>
        <begin position="38"/>
        <end position="60"/>
    </location>
</feature>
<organism evidence="2">
    <name type="scientific">Arundo donax</name>
    <name type="common">Giant reed</name>
    <name type="synonym">Donax arundinaceus</name>
    <dbReference type="NCBI Taxonomy" id="35708"/>
    <lineage>
        <taxon>Eukaryota</taxon>
        <taxon>Viridiplantae</taxon>
        <taxon>Streptophyta</taxon>
        <taxon>Embryophyta</taxon>
        <taxon>Tracheophyta</taxon>
        <taxon>Spermatophyta</taxon>
        <taxon>Magnoliopsida</taxon>
        <taxon>Liliopsida</taxon>
        <taxon>Poales</taxon>
        <taxon>Poaceae</taxon>
        <taxon>PACMAD clade</taxon>
        <taxon>Arundinoideae</taxon>
        <taxon>Arundineae</taxon>
        <taxon>Arundo</taxon>
    </lineage>
</organism>
<evidence type="ECO:0000256" key="1">
    <source>
        <dbReference type="SAM" id="MobiDB-lite"/>
    </source>
</evidence>
<protein>
    <submittedName>
        <fullName evidence="2">Uncharacterized protein</fullName>
    </submittedName>
</protein>
<name>A0A0A8YMH4_ARUDO</name>
<proteinExistence type="predicted"/>
<reference evidence="2" key="2">
    <citation type="journal article" date="2015" name="Data Brief">
        <title>Shoot transcriptome of the giant reed, Arundo donax.</title>
        <authorList>
            <person name="Barrero R.A."/>
            <person name="Guerrero F.D."/>
            <person name="Moolhuijzen P."/>
            <person name="Goolsby J.A."/>
            <person name="Tidwell J."/>
            <person name="Bellgard S.E."/>
            <person name="Bellgard M.I."/>
        </authorList>
    </citation>
    <scope>NUCLEOTIDE SEQUENCE</scope>
    <source>
        <tissue evidence="2">Shoot tissue taken approximately 20 cm above the soil surface</tissue>
    </source>
</reference>
<evidence type="ECO:0000313" key="2">
    <source>
        <dbReference type="EMBL" id="JAD27814.1"/>
    </source>
</evidence>
<dbReference type="EMBL" id="GBRH01270081">
    <property type="protein sequence ID" value="JAD27814.1"/>
    <property type="molecule type" value="Transcribed_RNA"/>
</dbReference>
<dbReference type="AlphaFoldDB" id="A0A0A8YMH4"/>
<feature type="region of interest" description="Disordered" evidence="1">
    <location>
        <begin position="98"/>
        <end position="118"/>
    </location>
</feature>
<sequence length="118" mass="12961">MGAATRDTDDGARMRTAFLRGLRRPTLTLSDAESKQIEPLHGDSHNHSCSKIPQSPRDLGFRLSRRPKPESMVLPASTSAAAGGRHYCGSCGEAQGAISRGRRSCTQRTAQQRWRGRR</sequence>
<accession>A0A0A8YMH4</accession>